<dbReference type="PROSITE" id="PS51257">
    <property type="entry name" value="PROKAR_LIPOPROTEIN"/>
    <property type="match status" value="1"/>
</dbReference>
<dbReference type="Pfam" id="PF04295">
    <property type="entry name" value="GD_AH_second"/>
    <property type="match status" value="1"/>
</dbReference>
<dbReference type="InterPro" id="IPR052172">
    <property type="entry name" value="UxaA_altronate/galactarate_dh"/>
</dbReference>
<dbReference type="InterPro" id="IPR048332">
    <property type="entry name" value="GD_AH_C"/>
</dbReference>
<sequence>MASKGEGYETLMRTLRGWARNPNFAGILLVGLGCEVMQVGDLAAAGRMRGDGLFRMMTIQQTGGTRRTVEQGVAILREMAEVASRCRREAVGLDHLTVGLQCGGSDGYSGITANPALGHASDLLVAHGGTTILSETPEIYGAEHLLTRRAVTPEVGMKLLDLIRWWEDYTARWGGQMDNNPSPGNKRGGLTTILEKSLGAVAKGGTAPLSGVYRYAEPITQKGFVYMDSPGYDPCSVTGQIASGANLIVFTTGRGSVSGYKPVPCIKLATNSEMAARMADDMDLDCGDIIARGVPVEQKGRELLDLMVAVASGERTKSERLGFGGAEFVPWQMGAVM</sequence>
<organism evidence="5 6">
    <name type="scientific">Rubellimicrobium thermophilum DSM 16684</name>
    <dbReference type="NCBI Taxonomy" id="1123069"/>
    <lineage>
        <taxon>Bacteria</taxon>
        <taxon>Pseudomonadati</taxon>
        <taxon>Pseudomonadota</taxon>
        <taxon>Alphaproteobacteria</taxon>
        <taxon>Rhodobacterales</taxon>
        <taxon>Roseobacteraceae</taxon>
        <taxon>Rubellimicrobium</taxon>
    </lineage>
</organism>
<dbReference type="Pfam" id="PF20629">
    <property type="entry name" value="GD_AH_C"/>
    <property type="match status" value="1"/>
</dbReference>
<evidence type="ECO:0000313" key="6">
    <source>
        <dbReference type="Proteomes" id="UP000015346"/>
    </source>
</evidence>
<keyword evidence="2" id="KW-0456">Lyase</keyword>
<reference evidence="5 6" key="1">
    <citation type="journal article" date="2013" name="Stand. Genomic Sci.">
        <title>Genome sequence of the reddish-pigmented Rubellimicrobium thermophilum type strain (DSM 16684(T)), a member of the Roseobacter clade.</title>
        <authorList>
            <person name="Fiebig A."/>
            <person name="Riedel T."/>
            <person name="Gronow S."/>
            <person name="Petersen J."/>
            <person name="Klenk H.P."/>
            <person name="Goker M."/>
        </authorList>
    </citation>
    <scope>NUCLEOTIDE SEQUENCE [LARGE SCALE GENOMIC DNA]</scope>
    <source>
        <strain evidence="5 6">DSM 16684</strain>
    </source>
</reference>
<dbReference type="PATRIC" id="fig|1123069.3.peg.794"/>
<gene>
    <name evidence="5" type="ORF">ruthe_00825</name>
</gene>
<dbReference type="EMBL" id="AOLV01000009">
    <property type="protein sequence ID" value="EPX87154.1"/>
    <property type="molecule type" value="Genomic_DNA"/>
</dbReference>
<feature type="domain" description="D-galactarate/Altronate dehydratase second" evidence="3">
    <location>
        <begin position="5"/>
        <end position="83"/>
    </location>
</feature>
<name>S9SLA9_9RHOB</name>
<evidence type="ECO:0000256" key="1">
    <source>
        <dbReference type="ARBA" id="ARBA00010986"/>
    </source>
</evidence>
<dbReference type="GO" id="GO:0016829">
    <property type="term" value="F:lyase activity"/>
    <property type="evidence" value="ECO:0007669"/>
    <property type="project" value="UniProtKB-KW"/>
</dbReference>
<dbReference type="HOGENOM" id="CLU_029189_1_0_5"/>
<evidence type="ECO:0000259" key="3">
    <source>
        <dbReference type="Pfam" id="PF04295"/>
    </source>
</evidence>
<feature type="domain" description="D-galactarate/Altronate dehydratase C-terminal" evidence="4">
    <location>
        <begin position="94"/>
        <end position="335"/>
    </location>
</feature>
<evidence type="ECO:0000256" key="2">
    <source>
        <dbReference type="ARBA" id="ARBA00023239"/>
    </source>
</evidence>
<dbReference type="PANTHER" id="PTHR30536:SF5">
    <property type="entry name" value="ALTRONATE DEHYDRATASE"/>
    <property type="match status" value="1"/>
</dbReference>
<dbReference type="Proteomes" id="UP000015346">
    <property type="component" value="Unassembled WGS sequence"/>
</dbReference>
<proteinExistence type="inferred from homology"/>
<dbReference type="PANTHER" id="PTHR30536">
    <property type="entry name" value="ALTRONATE/GALACTARATE DEHYDRATASE"/>
    <property type="match status" value="1"/>
</dbReference>
<dbReference type="STRING" id="1123069.ruthe_00825"/>
<protein>
    <submittedName>
        <fullName evidence="5">Altronate dehydratase</fullName>
    </submittedName>
</protein>
<comment type="similarity">
    <text evidence="1">Belongs to the UxaA family.</text>
</comment>
<dbReference type="GO" id="GO:0019698">
    <property type="term" value="P:D-galacturonate catabolic process"/>
    <property type="evidence" value="ECO:0007669"/>
    <property type="project" value="TreeGrafter"/>
</dbReference>
<comment type="caution">
    <text evidence="5">The sequence shown here is derived from an EMBL/GenBank/DDBJ whole genome shotgun (WGS) entry which is preliminary data.</text>
</comment>
<accession>S9SLA9</accession>
<dbReference type="InterPro" id="IPR007392">
    <property type="entry name" value="GD_AH_second"/>
</dbReference>
<keyword evidence="6" id="KW-1185">Reference proteome</keyword>
<evidence type="ECO:0000313" key="5">
    <source>
        <dbReference type="EMBL" id="EPX87154.1"/>
    </source>
</evidence>
<dbReference type="AlphaFoldDB" id="S9SLA9"/>
<evidence type="ECO:0000259" key="4">
    <source>
        <dbReference type="Pfam" id="PF20629"/>
    </source>
</evidence>